<dbReference type="EMBL" id="VUBA01000058">
    <property type="protein sequence ID" value="MPQ84440.1"/>
    <property type="molecule type" value="Genomic_DNA"/>
</dbReference>
<proteinExistence type="predicted"/>
<reference evidence="1 2" key="1">
    <citation type="submission" date="2019-09" db="EMBL/GenBank/DDBJ databases">
        <title>The draft genomes of Allium pathogen Pseudomonas sp.</title>
        <authorList>
            <person name="Fujikawa T."/>
            <person name="Sawada H."/>
        </authorList>
    </citation>
    <scope>NUCLEOTIDE SEQUENCE [LARGE SCALE GENOMIC DNA]</scope>
    <source>
        <strain evidence="1 2">MAFF 730085</strain>
    </source>
</reference>
<accession>A0A5N7JST9</accession>
<dbReference type="AlphaFoldDB" id="A0A5N7JST9"/>
<name>A0A5N7JST9_9PSED</name>
<dbReference type="Proteomes" id="UP000325438">
    <property type="component" value="Unassembled WGS sequence"/>
</dbReference>
<organism evidence="1 2">
    <name type="scientific">Pseudomonas kitaguniensis</name>
    <dbReference type="NCBI Taxonomy" id="2607908"/>
    <lineage>
        <taxon>Bacteria</taxon>
        <taxon>Pseudomonadati</taxon>
        <taxon>Pseudomonadota</taxon>
        <taxon>Gammaproteobacteria</taxon>
        <taxon>Pseudomonadales</taxon>
        <taxon>Pseudomonadaceae</taxon>
        <taxon>Pseudomonas</taxon>
    </lineage>
</organism>
<protein>
    <submittedName>
        <fullName evidence="1">Uncharacterized protein</fullName>
    </submittedName>
</protein>
<evidence type="ECO:0000313" key="2">
    <source>
        <dbReference type="Proteomes" id="UP000325438"/>
    </source>
</evidence>
<gene>
    <name evidence="1" type="ORF">F0170_10840</name>
</gene>
<comment type="caution">
    <text evidence="1">The sequence shown here is derived from an EMBL/GenBank/DDBJ whole genome shotgun (WGS) entry which is preliminary data.</text>
</comment>
<evidence type="ECO:0000313" key="1">
    <source>
        <dbReference type="EMBL" id="MPQ84440.1"/>
    </source>
</evidence>
<dbReference type="RefSeq" id="WP_152749331.1">
    <property type="nucleotide sequence ID" value="NZ_JBLZPT010000017.1"/>
</dbReference>
<sequence length="124" mass="13306">MNVDAEINAEIFHDGKVIRTSRSTAVAGSNDYFQSRDLATHTSVSIAFIPPIKDGTTTYTFEETGPNFTCGLGGGLVPMPVAGTVVVVSTNSTDNLAYTFSGKFNDGRRDLEIKGTAKLNYIYS</sequence>